<dbReference type="RefSeq" id="YP_010050863.1">
    <property type="nucleotide sequence ID" value="NC_054434.1"/>
</dbReference>
<protein>
    <submittedName>
        <fullName evidence="1">Uncharacterized protein</fullName>
    </submittedName>
</protein>
<gene>
    <name evidence="1" type="primary">74</name>
    <name evidence="1" type="ORF">SEA_CATFISH_74</name>
</gene>
<evidence type="ECO:0000313" key="1">
    <source>
        <dbReference type="EMBL" id="AXQ51910.1"/>
    </source>
</evidence>
<dbReference type="GeneID" id="63911600"/>
<evidence type="ECO:0000313" key="2">
    <source>
        <dbReference type="Proteomes" id="UP000264051"/>
    </source>
</evidence>
<dbReference type="Proteomes" id="UP000264051">
    <property type="component" value="Segment"/>
</dbReference>
<accession>A0A385D1R7</accession>
<dbReference type="EMBL" id="MH697580">
    <property type="protein sequence ID" value="AXQ51910.1"/>
    <property type="molecule type" value="Genomic_DNA"/>
</dbReference>
<dbReference type="KEGG" id="vg:63911600"/>
<name>A0A385D1R7_9CAUD</name>
<reference evidence="2" key="1">
    <citation type="submission" date="2018-07" db="EMBL/GenBank/DDBJ databases">
        <authorList>
            <person name="Byford A.D."/>
            <person name="Nguyen L.Q."/>
            <person name="Alvarez I.A."/>
            <person name="Bhandari M."/>
            <person name="Desselle J.R."/>
            <person name="Duong Q.-N.N."/>
            <person name="Dupree A.F."/>
            <person name="Feroben K.E."/>
            <person name="Garrison M.E."/>
            <person name="Higginbotham J.L."/>
            <person name="Hunter C.W."/>
            <person name="Knight B.A."/>
            <person name="Lee J.A."/>
            <person name="Lewis I.C."/>
            <person name="Long E.L."/>
            <person name="Rimal A."/>
            <person name="Sinnasone S."/>
            <person name="Tandukar J."/>
            <person name="Willis C.E."/>
            <person name="Nguyen A.V."/>
            <person name="Hancock A.M."/>
            <person name="Dicus A.P."/>
            <person name="Gallien G.E."/>
            <person name="Weidemeier A.M.D."/>
            <person name="Gissendanner C.R."/>
            <person name="Findley A.M."/>
            <person name="Bollivar D.W."/>
            <person name="Garlena R.A."/>
            <person name="Russell D.A."/>
            <person name="Pope W.H."/>
            <person name="Jacobs-Sera D."/>
            <person name="Hatfull G.F."/>
        </authorList>
    </citation>
    <scope>NUCLEOTIDE SEQUENCE [LARGE SCALE GENOMIC DNA]</scope>
</reference>
<sequence>MRVAELIEKLKACDPDALVIVRRGCCEEPDAPDLNVITDKPERWRRWWTGETTEMIPKGTVEL</sequence>
<keyword evidence="2" id="KW-1185">Reference proteome</keyword>
<proteinExistence type="predicted"/>
<organism evidence="1 2">
    <name type="scientific">Gordonia phage Catfish</name>
    <dbReference type="NCBI Taxonomy" id="2301538"/>
    <lineage>
        <taxon>Viruses</taxon>
        <taxon>Duplodnaviria</taxon>
        <taxon>Heunggongvirae</taxon>
        <taxon>Uroviricota</taxon>
        <taxon>Caudoviricetes</taxon>
        <taxon>Ruthgordonvirinae</taxon>
        <taxon>Catfishvirus</taxon>
        <taxon>Catfishvirus catfish</taxon>
    </lineage>
</organism>